<sequence length="308" mass="31138">MIVVFGSVNVDLVARVGTIPKPGETVLAPGYIRQSGGKGANQAVAAARAGAGVAMAGAVGRDAFGDEEAEALSREGIDIEALARVAEPTGCAFITVSAEGENAITVASGANRMADASAVDALLGQRPSCLVLQMELPLEPTLAAARSARHRSVPVVANLAPVPADLQPEALGELLSSTDILVVNEHELADAARLLGLREPTAEKQILAVARGQRLTVVATLGADGALLAKPGREEVQRFAAPAIRPVDTTGAGDTLCGVLAASLDAGLPVPEAVRRAVAAASLSCLDFGARTAMPRVEAIDAALAEAA</sequence>
<keyword evidence="9" id="KW-0963">Cytoplasm</keyword>
<dbReference type="SUPFAM" id="SSF53613">
    <property type="entry name" value="Ribokinase-like"/>
    <property type="match status" value="1"/>
</dbReference>
<dbReference type="PANTHER" id="PTHR10584">
    <property type="entry name" value="SUGAR KINASE"/>
    <property type="match status" value="1"/>
</dbReference>
<feature type="binding site" evidence="9">
    <location>
        <position position="289"/>
    </location>
    <ligand>
        <name>K(+)</name>
        <dbReference type="ChEBI" id="CHEBI:29103"/>
    </ligand>
</feature>
<feature type="binding site" evidence="9">
    <location>
        <position position="287"/>
    </location>
    <ligand>
        <name>K(+)</name>
        <dbReference type="ChEBI" id="CHEBI:29103"/>
    </ligand>
</feature>
<keyword evidence="2 9" id="KW-0479">Metal-binding</keyword>
<comment type="function">
    <text evidence="9">Catalyzes the phosphorylation of ribose at O-5 in a reaction requiring ATP and magnesium. The resulting D-ribose-5-phosphate can then be used either for sythesis of nucleotides, histidine, and tryptophan, or as a component of the pentose phosphate pathway.</text>
</comment>
<evidence type="ECO:0000256" key="1">
    <source>
        <dbReference type="ARBA" id="ARBA00022679"/>
    </source>
</evidence>
<dbReference type="Pfam" id="PF00294">
    <property type="entry name" value="PfkB"/>
    <property type="match status" value="1"/>
</dbReference>
<comment type="similarity">
    <text evidence="9">Belongs to the carbohydrate kinase PfkB family. Ribokinase subfamily.</text>
</comment>
<comment type="caution">
    <text evidence="9">Lacks conserved residue(s) required for the propagation of feature annotation.</text>
</comment>
<dbReference type="PRINTS" id="PR00990">
    <property type="entry name" value="RIBOKINASE"/>
</dbReference>
<dbReference type="GO" id="GO:0005829">
    <property type="term" value="C:cytosol"/>
    <property type="evidence" value="ECO:0007669"/>
    <property type="project" value="TreeGrafter"/>
</dbReference>
<keyword evidence="3 9" id="KW-0547">Nucleotide-binding</keyword>
<proteinExistence type="inferred from homology"/>
<dbReference type="GO" id="GO:0004747">
    <property type="term" value="F:ribokinase activity"/>
    <property type="evidence" value="ECO:0007669"/>
    <property type="project" value="UniProtKB-UniRule"/>
</dbReference>
<dbReference type="RefSeq" id="WP_090668012.1">
    <property type="nucleotide sequence ID" value="NZ_FNIT01000001.1"/>
</dbReference>
<dbReference type="Proteomes" id="UP000198793">
    <property type="component" value="Unassembled WGS sequence"/>
</dbReference>
<dbReference type="InterPro" id="IPR011877">
    <property type="entry name" value="Ribokinase"/>
</dbReference>
<dbReference type="HAMAP" id="MF_01987">
    <property type="entry name" value="Ribokinase"/>
    <property type="match status" value="1"/>
</dbReference>
<dbReference type="InterPro" id="IPR002139">
    <property type="entry name" value="Ribo/fructo_kinase"/>
</dbReference>
<feature type="binding site" evidence="9">
    <location>
        <begin position="220"/>
        <end position="225"/>
    </location>
    <ligand>
        <name>ATP</name>
        <dbReference type="ChEBI" id="CHEBI:30616"/>
    </ligand>
</feature>
<feature type="binding site" evidence="9">
    <location>
        <position position="135"/>
    </location>
    <ligand>
        <name>substrate</name>
    </ligand>
</feature>
<keyword evidence="6 9" id="KW-0460">Magnesium</keyword>
<comment type="subcellular location">
    <subcellularLocation>
        <location evidence="9">Cytoplasm</location>
    </subcellularLocation>
</comment>
<dbReference type="EC" id="2.7.1.15" evidence="9"/>
<dbReference type="GO" id="GO:0005524">
    <property type="term" value="F:ATP binding"/>
    <property type="evidence" value="ECO:0007669"/>
    <property type="project" value="UniProtKB-UniRule"/>
</dbReference>
<gene>
    <name evidence="9" type="primary">rbsK</name>
    <name evidence="11" type="ORF">SAMN05192530_101372</name>
</gene>
<comment type="activity regulation">
    <text evidence="9">Activated by a monovalent cation that binds near, but not in, the active site. The most likely occupant of the site in vivo is potassium. Ion binding induces a conformational change that may alter substrate affinity.</text>
</comment>
<comment type="pathway">
    <text evidence="9">Carbohydrate metabolism; D-ribose degradation; D-ribose 5-phosphate from beta-D-ribopyranose: step 2/2.</text>
</comment>
<feature type="binding site" evidence="9">
    <location>
        <position position="254"/>
    </location>
    <ligand>
        <name>substrate</name>
    </ligand>
</feature>
<feature type="binding site" evidence="9">
    <location>
        <position position="250"/>
    </location>
    <ligand>
        <name>K(+)</name>
        <dbReference type="ChEBI" id="CHEBI:29103"/>
    </ligand>
</feature>
<feature type="binding site" evidence="9">
    <location>
        <position position="284"/>
    </location>
    <ligand>
        <name>K(+)</name>
        <dbReference type="ChEBI" id="CHEBI:29103"/>
    </ligand>
</feature>
<evidence type="ECO:0000256" key="4">
    <source>
        <dbReference type="ARBA" id="ARBA00022777"/>
    </source>
</evidence>
<feature type="active site" description="Proton acceptor" evidence="9">
    <location>
        <position position="254"/>
    </location>
</feature>
<keyword evidence="5 9" id="KW-0067">ATP-binding</keyword>
<dbReference type="AlphaFoldDB" id="A0A1H0CM00"/>
<keyword evidence="7 9" id="KW-0630">Potassium</keyword>
<evidence type="ECO:0000256" key="7">
    <source>
        <dbReference type="ARBA" id="ARBA00022958"/>
    </source>
</evidence>
<comment type="catalytic activity">
    <reaction evidence="9">
        <text>D-ribose + ATP = D-ribose 5-phosphate + ADP + H(+)</text>
        <dbReference type="Rhea" id="RHEA:13697"/>
        <dbReference type="ChEBI" id="CHEBI:15378"/>
        <dbReference type="ChEBI" id="CHEBI:30616"/>
        <dbReference type="ChEBI" id="CHEBI:47013"/>
        <dbReference type="ChEBI" id="CHEBI:78346"/>
        <dbReference type="ChEBI" id="CHEBI:456216"/>
        <dbReference type="EC" id="2.7.1.15"/>
    </reaction>
</comment>
<feature type="binding site" evidence="9">
    <location>
        <position position="184"/>
    </location>
    <ligand>
        <name>ATP</name>
        <dbReference type="ChEBI" id="CHEBI:30616"/>
    </ligand>
</feature>
<feature type="binding site" evidence="9">
    <location>
        <begin position="253"/>
        <end position="254"/>
    </location>
    <ligand>
        <name>ATP</name>
        <dbReference type="ChEBI" id="CHEBI:30616"/>
    </ligand>
</feature>
<dbReference type="InterPro" id="IPR011611">
    <property type="entry name" value="PfkB_dom"/>
</dbReference>
<evidence type="ECO:0000256" key="2">
    <source>
        <dbReference type="ARBA" id="ARBA00022723"/>
    </source>
</evidence>
<evidence type="ECO:0000256" key="9">
    <source>
        <dbReference type="HAMAP-Rule" id="MF_01987"/>
    </source>
</evidence>
<accession>A0A1H0CM00</accession>
<keyword evidence="8 9" id="KW-0119">Carbohydrate metabolism</keyword>
<evidence type="ECO:0000256" key="5">
    <source>
        <dbReference type="ARBA" id="ARBA00022840"/>
    </source>
</evidence>
<dbReference type="STRING" id="1166073.SAMN05192530_101372"/>
<feature type="binding site" evidence="9">
    <location>
        <begin position="37"/>
        <end position="41"/>
    </location>
    <ligand>
        <name>substrate</name>
    </ligand>
</feature>
<evidence type="ECO:0000259" key="10">
    <source>
        <dbReference type="Pfam" id="PF00294"/>
    </source>
</evidence>
<dbReference type="InterPro" id="IPR029056">
    <property type="entry name" value="Ribokinase-like"/>
</dbReference>
<dbReference type="PANTHER" id="PTHR10584:SF166">
    <property type="entry name" value="RIBOKINASE"/>
    <property type="match status" value="1"/>
</dbReference>
<organism evidence="11 12">
    <name type="scientific">Aureimonas jatrophae</name>
    <dbReference type="NCBI Taxonomy" id="1166073"/>
    <lineage>
        <taxon>Bacteria</taxon>
        <taxon>Pseudomonadati</taxon>
        <taxon>Pseudomonadota</taxon>
        <taxon>Alphaproteobacteria</taxon>
        <taxon>Hyphomicrobiales</taxon>
        <taxon>Aurantimonadaceae</taxon>
        <taxon>Aureimonas</taxon>
    </lineage>
</organism>
<feature type="domain" description="Carbohydrate kinase PfkB" evidence="10">
    <location>
        <begin position="2"/>
        <end position="295"/>
    </location>
</feature>
<dbReference type="UniPathway" id="UPA00916">
    <property type="reaction ID" value="UER00889"/>
</dbReference>
<evidence type="ECO:0000313" key="11">
    <source>
        <dbReference type="EMBL" id="SDN58926.1"/>
    </source>
</evidence>
<feature type="binding site" evidence="9">
    <location>
        <position position="248"/>
    </location>
    <ligand>
        <name>K(+)</name>
        <dbReference type="ChEBI" id="CHEBI:29103"/>
    </ligand>
</feature>
<keyword evidence="1 9" id="KW-0808">Transferase</keyword>
<keyword evidence="12" id="KW-1185">Reference proteome</keyword>
<reference evidence="11 12" key="1">
    <citation type="submission" date="2016-10" db="EMBL/GenBank/DDBJ databases">
        <authorList>
            <person name="de Groot N.N."/>
        </authorList>
    </citation>
    <scope>NUCLEOTIDE SEQUENCE [LARGE SCALE GENOMIC DNA]</scope>
    <source>
        <strain evidence="12">L7-484,KACC 16230,DSM 25025</strain>
    </source>
</reference>
<dbReference type="EMBL" id="FNIT01000001">
    <property type="protein sequence ID" value="SDN58926.1"/>
    <property type="molecule type" value="Genomic_DNA"/>
</dbReference>
<comment type="cofactor">
    <cofactor evidence="9">
        <name>Mg(2+)</name>
        <dbReference type="ChEBI" id="CHEBI:18420"/>
    </cofactor>
    <text evidence="9">Requires a divalent cation, most likely magnesium in vivo, as an electrophilic catalyst to aid phosphoryl group transfer. It is the chelate of the metal and the nucleotide that is the actual substrate.</text>
</comment>
<comment type="subunit">
    <text evidence="9">Homodimer.</text>
</comment>
<name>A0A1H0CM00_9HYPH</name>
<evidence type="ECO:0000256" key="6">
    <source>
        <dbReference type="ARBA" id="ARBA00022842"/>
    </source>
</evidence>
<dbReference type="GO" id="GO:0046872">
    <property type="term" value="F:metal ion binding"/>
    <property type="evidence" value="ECO:0007669"/>
    <property type="project" value="UniProtKB-KW"/>
</dbReference>
<dbReference type="OrthoDB" id="9775849at2"/>
<keyword evidence="4 9" id="KW-0418">Kinase</keyword>
<feature type="binding site" evidence="9">
    <location>
        <begin position="9"/>
        <end position="11"/>
    </location>
    <ligand>
        <name>substrate</name>
    </ligand>
</feature>
<evidence type="ECO:0000313" key="12">
    <source>
        <dbReference type="Proteomes" id="UP000198793"/>
    </source>
</evidence>
<dbReference type="Gene3D" id="3.40.1190.20">
    <property type="match status" value="1"/>
</dbReference>
<evidence type="ECO:0000256" key="3">
    <source>
        <dbReference type="ARBA" id="ARBA00022741"/>
    </source>
</evidence>
<dbReference type="GO" id="GO:0019303">
    <property type="term" value="P:D-ribose catabolic process"/>
    <property type="evidence" value="ECO:0007669"/>
    <property type="project" value="UniProtKB-UniRule"/>
</dbReference>
<protein>
    <recommendedName>
        <fullName evidence="9">Ribokinase</fullName>
        <shortName evidence="9">RK</shortName>
        <ecNumber evidence="9">2.7.1.15</ecNumber>
    </recommendedName>
</protein>
<evidence type="ECO:0000256" key="8">
    <source>
        <dbReference type="ARBA" id="ARBA00023277"/>
    </source>
</evidence>